<dbReference type="OMA" id="IMEYYGS"/>
<comment type="caution">
    <text evidence="12">The sequence shown here is derived from an EMBL/GenBank/DDBJ whole genome shotgun (WGS) entry which is preliminary data.</text>
</comment>
<organism evidence="12 13">
    <name type="scientific">Chiloscyllium punctatum</name>
    <name type="common">Brownbanded bambooshark</name>
    <name type="synonym">Hemiscyllium punctatum</name>
    <dbReference type="NCBI Taxonomy" id="137246"/>
    <lineage>
        <taxon>Eukaryota</taxon>
        <taxon>Metazoa</taxon>
        <taxon>Chordata</taxon>
        <taxon>Craniata</taxon>
        <taxon>Vertebrata</taxon>
        <taxon>Chondrichthyes</taxon>
        <taxon>Elasmobranchii</taxon>
        <taxon>Galeomorphii</taxon>
        <taxon>Galeoidea</taxon>
        <taxon>Orectolobiformes</taxon>
        <taxon>Hemiscylliidae</taxon>
        <taxon>Chiloscyllium</taxon>
    </lineage>
</organism>
<dbReference type="GO" id="GO:0031623">
    <property type="term" value="P:receptor internalization"/>
    <property type="evidence" value="ECO:0007669"/>
    <property type="project" value="TreeGrafter"/>
</dbReference>
<dbReference type="GO" id="GO:0009986">
    <property type="term" value="C:cell surface"/>
    <property type="evidence" value="ECO:0007669"/>
    <property type="project" value="TreeGrafter"/>
</dbReference>
<dbReference type="GO" id="GO:0005886">
    <property type="term" value="C:plasma membrane"/>
    <property type="evidence" value="ECO:0007669"/>
    <property type="project" value="UniProtKB-SubCell"/>
</dbReference>
<dbReference type="PANTHER" id="PTHR14076">
    <property type="entry name" value="RECEPTOR ACTIVITY MODIFYING PROTEIN RAMP"/>
    <property type="match status" value="1"/>
</dbReference>
<evidence type="ECO:0000313" key="12">
    <source>
        <dbReference type="EMBL" id="GCC38760.1"/>
    </source>
</evidence>
<comment type="subcellular location">
    <subcellularLocation>
        <location evidence="1">Cell membrane</location>
        <topology evidence="1">Single-pass type I membrane protein</topology>
    </subcellularLocation>
</comment>
<dbReference type="InterPro" id="IPR006985">
    <property type="entry name" value="RAMP"/>
</dbReference>
<evidence type="ECO:0000256" key="9">
    <source>
        <dbReference type="ARBA" id="ARBA00023157"/>
    </source>
</evidence>
<dbReference type="OrthoDB" id="8652678at2759"/>
<evidence type="ECO:0008006" key="14">
    <source>
        <dbReference type="Google" id="ProtNLM"/>
    </source>
</evidence>
<keyword evidence="6" id="KW-0732">Signal</keyword>
<evidence type="ECO:0000256" key="5">
    <source>
        <dbReference type="ARBA" id="ARBA00022692"/>
    </source>
</evidence>
<evidence type="ECO:0000313" key="13">
    <source>
        <dbReference type="Proteomes" id="UP000287033"/>
    </source>
</evidence>
<keyword evidence="7 11" id="KW-1133">Transmembrane helix</keyword>
<dbReference type="Proteomes" id="UP000287033">
    <property type="component" value="Unassembled WGS sequence"/>
</dbReference>
<keyword evidence="13" id="KW-1185">Reference proteome</keyword>
<feature type="transmembrane region" description="Helical" evidence="11">
    <location>
        <begin position="36"/>
        <end position="61"/>
    </location>
</feature>
<dbReference type="GO" id="GO:0032870">
    <property type="term" value="P:cellular response to hormone stimulus"/>
    <property type="evidence" value="ECO:0007669"/>
    <property type="project" value="TreeGrafter"/>
</dbReference>
<dbReference type="GO" id="GO:0008277">
    <property type="term" value="P:regulation of G protein-coupled receptor signaling pathway"/>
    <property type="evidence" value="ECO:0007669"/>
    <property type="project" value="InterPro"/>
</dbReference>
<keyword evidence="10" id="KW-0675">Receptor</keyword>
<evidence type="ECO:0000256" key="3">
    <source>
        <dbReference type="ARBA" id="ARBA00022448"/>
    </source>
</evidence>
<evidence type="ECO:0000256" key="6">
    <source>
        <dbReference type="ARBA" id="ARBA00022729"/>
    </source>
</evidence>
<dbReference type="AlphaFoldDB" id="A0A401T7Z4"/>
<keyword evidence="3" id="KW-0813">Transport</keyword>
<keyword evidence="8 11" id="KW-0472">Membrane</keyword>
<proteinExistence type="inferred from homology"/>
<reference evidence="12 13" key="1">
    <citation type="journal article" date="2018" name="Nat. Ecol. Evol.">
        <title>Shark genomes provide insights into elasmobranch evolution and the origin of vertebrates.</title>
        <authorList>
            <person name="Hara Y"/>
            <person name="Yamaguchi K"/>
            <person name="Onimaru K"/>
            <person name="Kadota M"/>
            <person name="Koyanagi M"/>
            <person name="Keeley SD"/>
            <person name="Tatsumi K"/>
            <person name="Tanaka K"/>
            <person name="Motone F"/>
            <person name="Kageyama Y"/>
            <person name="Nozu R"/>
            <person name="Adachi N"/>
            <person name="Nishimura O"/>
            <person name="Nakagawa R"/>
            <person name="Tanegashima C"/>
            <person name="Kiyatake I"/>
            <person name="Matsumoto R"/>
            <person name="Murakumo K"/>
            <person name="Nishida K"/>
            <person name="Terakita A"/>
            <person name="Kuratani S"/>
            <person name="Sato K"/>
            <person name="Hyodo S Kuraku.S."/>
        </authorList>
    </citation>
    <scope>NUCLEOTIDE SEQUENCE [LARGE SCALE GENOMIC DNA]</scope>
</reference>
<dbReference type="GO" id="GO:0015026">
    <property type="term" value="F:coreceptor activity"/>
    <property type="evidence" value="ECO:0007669"/>
    <property type="project" value="InterPro"/>
</dbReference>
<sequence>MIILLLPDSNTPAISCSQNCDRVCFKFIPQSETGEITAMVFCFYTIAGCRLILALLLAPAFTGSMTSNTTLYQFNPTKEPGSTLTPGSHLSLESQPGSTMKYKEETNHSQVVLGSNMELLFNVSYEYCGKPFEKSIQNTGQLQWCSWTAIASFYNTLTECSEIIMEYYGSYWPNEAGEKLLILMHNHYFKDCILEEVPTLSDPPENIVLGLIMVPISIIPIIVTLVVWCNKNTEANAKK</sequence>
<dbReference type="Pfam" id="PF04901">
    <property type="entry name" value="RAMP"/>
    <property type="match status" value="1"/>
</dbReference>
<dbReference type="PANTHER" id="PTHR14076:SF7">
    <property type="entry name" value="RECEPTOR ACTIVITY-MODIFYING PROTEIN 1-LIKE"/>
    <property type="match status" value="1"/>
</dbReference>
<evidence type="ECO:0000256" key="1">
    <source>
        <dbReference type="ARBA" id="ARBA00004251"/>
    </source>
</evidence>
<evidence type="ECO:0000256" key="4">
    <source>
        <dbReference type="ARBA" id="ARBA00022475"/>
    </source>
</evidence>
<gene>
    <name evidence="12" type="ORF">chiPu_0017277</name>
</gene>
<evidence type="ECO:0000256" key="8">
    <source>
        <dbReference type="ARBA" id="ARBA00023136"/>
    </source>
</evidence>
<dbReference type="Gene3D" id="1.10.150.510">
    <property type="entry name" value="Receptor activity modifying family"/>
    <property type="match status" value="1"/>
</dbReference>
<keyword evidence="4" id="KW-1003">Cell membrane</keyword>
<evidence type="ECO:0000256" key="11">
    <source>
        <dbReference type="SAM" id="Phobius"/>
    </source>
</evidence>
<dbReference type="GO" id="GO:0072659">
    <property type="term" value="P:protein localization to plasma membrane"/>
    <property type="evidence" value="ECO:0007669"/>
    <property type="project" value="TreeGrafter"/>
</dbReference>
<accession>A0A401T7Z4</accession>
<evidence type="ECO:0000256" key="7">
    <source>
        <dbReference type="ARBA" id="ARBA00022989"/>
    </source>
</evidence>
<protein>
    <recommendedName>
        <fullName evidence="14">Receptor activity modifying protein 2</fullName>
    </recommendedName>
</protein>
<dbReference type="STRING" id="137246.A0A401T7Z4"/>
<dbReference type="EMBL" id="BEZZ01001250">
    <property type="protein sequence ID" value="GCC38760.1"/>
    <property type="molecule type" value="Genomic_DNA"/>
</dbReference>
<evidence type="ECO:0000256" key="10">
    <source>
        <dbReference type="ARBA" id="ARBA00023170"/>
    </source>
</evidence>
<evidence type="ECO:0000256" key="2">
    <source>
        <dbReference type="ARBA" id="ARBA00007087"/>
    </source>
</evidence>
<keyword evidence="5 11" id="KW-0812">Transmembrane</keyword>
<name>A0A401T7Z4_CHIPU</name>
<keyword evidence="9" id="KW-1015">Disulfide bond</keyword>
<dbReference type="GO" id="GO:0043235">
    <property type="term" value="C:receptor complex"/>
    <property type="evidence" value="ECO:0007669"/>
    <property type="project" value="TreeGrafter"/>
</dbReference>
<feature type="transmembrane region" description="Helical" evidence="11">
    <location>
        <begin position="207"/>
        <end position="229"/>
    </location>
</feature>
<comment type="similarity">
    <text evidence="2">Belongs to the RAMP family.</text>
</comment>
<dbReference type="GO" id="GO:0007186">
    <property type="term" value="P:G protein-coupled receptor signaling pathway"/>
    <property type="evidence" value="ECO:0007669"/>
    <property type="project" value="TreeGrafter"/>
</dbReference>
<dbReference type="GO" id="GO:0006886">
    <property type="term" value="P:intracellular protein transport"/>
    <property type="evidence" value="ECO:0007669"/>
    <property type="project" value="InterPro"/>
</dbReference>
<dbReference type="InterPro" id="IPR038126">
    <property type="entry name" value="RAMP_sf"/>
</dbReference>
<dbReference type="GO" id="GO:0006816">
    <property type="term" value="P:calcium ion transport"/>
    <property type="evidence" value="ECO:0007669"/>
    <property type="project" value="TreeGrafter"/>
</dbReference>